<evidence type="ECO:0000313" key="1">
    <source>
        <dbReference type="Ensembl" id="ENSCHIP00010021875.1"/>
    </source>
</evidence>
<protein>
    <submittedName>
        <fullName evidence="1">Uncharacterized protein</fullName>
    </submittedName>
</protein>
<accession>A0A8C2R0Z9</accession>
<organism evidence="1">
    <name type="scientific">Capra hircus</name>
    <name type="common">Goat</name>
    <dbReference type="NCBI Taxonomy" id="9925"/>
    <lineage>
        <taxon>Eukaryota</taxon>
        <taxon>Metazoa</taxon>
        <taxon>Chordata</taxon>
        <taxon>Craniata</taxon>
        <taxon>Vertebrata</taxon>
        <taxon>Euteleostomi</taxon>
        <taxon>Mammalia</taxon>
        <taxon>Eutheria</taxon>
        <taxon>Laurasiatheria</taxon>
        <taxon>Artiodactyla</taxon>
        <taxon>Ruminantia</taxon>
        <taxon>Pecora</taxon>
        <taxon>Bovidae</taxon>
        <taxon>Caprinae</taxon>
        <taxon>Capra</taxon>
    </lineage>
</organism>
<sequence>LCEEEERTAVIKNAAMSEEMRQDSVGCATQALGDITCRRASRPVLRRSVARSTTPPGAGTPPPLNLYCVL</sequence>
<name>A0A8C2R0Z9_CAPHI</name>
<reference evidence="1" key="1">
    <citation type="submission" date="2019-03" db="EMBL/GenBank/DDBJ databases">
        <title>Genome sequencing and reference-guided assembly of Black Bengal Goat (Capra hircus).</title>
        <authorList>
            <person name="Siddiki A.Z."/>
            <person name="Baten A."/>
            <person name="Billah M."/>
            <person name="Alam M.A.U."/>
            <person name="Shawrob K.S.M."/>
            <person name="Saha S."/>
            <person name="Chowdhury M."/>
            <person name="Rahman A.H."/>
            <person name="Stear M."/>
            <person name="Miah G."/>
            <person name="Das G.B."/>
            <person name="Hossain M.M."/>
            <person name="Kumkum M."/>
            <person name="Islam M.S."/>
            <person name="Mollah A.M."/>
            <person name="Ahsan A."/>
            <person name="Tusar F."/>
            <person name="Khan M.K.I."/>
        </authorList>
    </citation>
    <scope>NUCLEOTIDE SEQUENCE [LARGE SCALE GENOMIC DNA]</scope>
</reference>
<proteinExistence type="predicted"/>
<dbReference type="Ensembl" id="ENSCHIT00010030824.1">
    <property type="protein sequence ID" value="ENSCHIP00010021875.1"/>
    <property type="gene ID" value="ENSCHIG00010016128.1"/>
</dbReference>
<reference evidence="1" key="2">
    <citation type="submission" date="2025-08" db="UniProtKB">
        <authorList>
            <consortium name="Ensembl"/>
        </authorList>
    </citation>
    <scope>IDENTIFICATION</scope>
</reference>
<dbReference type="AlphaFoldDB" id="A0A8C2R0Z9"/>